<name>A0A1H3M499_9MICO</name>
<accession>A0A1H3M499</accession>
<protein>
    <submittedName>
        <fullName evidence="2">Uncharacterized protein</fullName>
    </submittedName>
</protein>
<dbReference type="OrthoDB" id="121137at2"/>
<proteinExistence type="predicted"/>
<gene>
    <name evidence="2" type="ORF">SAMN05216554_1262</name>
</gene>
<organism evidence="2 3">
    <name type="scientific">Herbiconiux ginsengi</name>
    <dbReference type="NCBI Taxonomy" id="381665"/>
    <lineage>
        <taxon>Bacteria</taxon>
        <taxon>Bacillati</taxon>
        <taxon>Actinomycetota</taxon>
        <taxon>Actinomycetes</taxon>
        <taxon>Micrococcales</taxon>
        <taxon>Microbacteriaceae</taxon>
        <taxon>Herbiconiux</taxon>
    </lineage>
</organism>
<dbReference type="RefSeq" id="WP_092550265.1">
    <property type="nucleotide sequence ID" value="NZ_FNPZ01000001.1"/>
</dbReference>
<dbReference type="Proteomes" id="UP000198891">
    <property type="component" value="Unassembled WGS sequence"/>
</dbReference>
<sequence length="217" mass="23174">MGSEAIGSVTIRDESGATLAHAHDVKALLESREFILRGPLRRVLRVDQLRDVAAEGDRLRFGHGNERYELILGPSVAARWAKKILTPPPTLAAKLGIAPERPAVVIGRVTDARLVEALLGATTGGEPGTPPDLAIAEIDDAEGLENAVAELPTGLPIWLVHRKGPGTDFGDTAIRQRMRSLGFIDTKVAAVSDARTATRYSPRPTKTEAPAGESPMR</sequence>
<dbReference type="STRING" id="381665.SAMN05216554_1262"/>
<evidence type="ECO:0000313" key="2">
    <source>
        <dbReference type="EMBL" id="SDY71386.1"/>
    </source>
</evidence>
<reference evidence="2 3" key="1">
    <citation type="submission" date="2016-10" db="EMBL/GenBank/DDBJ databases">
        <authorList>
            <person name="de Groot N.N."/>
        </authorList>
    </citation>
    <scope>NUCLEOTIDE SEQUENCE [LARGE SCALE GENOMIC DNA]</scope>
    <source>
        <strain evidence="2 3">CGMCC 4.3491</strain>
    </source>
</reference>
<keyword evidence="3" id="KW-1185">Reference proteome</keyword>
<evidence type="ECO:0000313" key="3">
    <source>
        <dbReference type="Proteomes" id="UP000198891"/>
    </source>
</evidence>
<evidence type="ECO:0000256" key="1">
    <source>
        <dbReference type="SAM" id="MobiDB-lite"/>
    </source>
</evidence>
<feature type="region of interest" description="Disordered" evidence="1">
    <location>
        <begin position="194"/>
        <end position="217"/>
    </location>
</feature>
<dbReference type="EMBL" id="FNPZ01000001">
    <property type="protein sequence ID" value="SDY71386.1"/>
    <property type="molecule type" value="Genomic_DNA"/>
</dbReference>
<dbReference type="AlphaFoldDB" id="A0A1H3M499"/>